<accession>A0A815KW99</accession>
<dbReference type="Proteomes" id="UP000663882">
    <property type="component" value="Unassembled WGS sequence"/>
</dbReference>
<dbReference type="AlphaFoldDB" id="A0A815KW99"/>
<dbReference type="Proteomes" id="UP000663889">
    <property type="component" value="Unassembled WGS sequence"/>
</dbReference>
<evidence type="ECO:0000313" key="2">
    <source>
        <dbReference type="EMBL" id="CAF1398288.1"/>
    </source>
</evidence>
<reference evidence="2" key="1">
    <citation type="submission" date="2021-02" db="EMBL/GenBank/DDBJ databases">
        <authorList>
            <person name="Nowell W R."/>
        </authorList>
    </citation>
    <scope>NUCLEOTIDE SEQUENCE</scope>
</reference>
<evidence type="ECO:0000313" key="3">
    <source>
        <dbReference type="EMBL" id="CAF1415449.1"/>
    </source>
</evidence>
<name>A0A815KW99_9BILA</name>
<dbReference type="OrthoDB" id="10068440at2759"/>
<dbReference type="EMBL" id="CAJNOU010003576">
    <property type="protein sequence ID" value="CAF1398288.1"/>
    <property type="molecule type" value="Genomic_DNA"/>
</dbReference>
<organism evidence="2 4">
    <name type="scientific">Rotaria sordida</name>
    <dbReference type="NCBI Taxonomy" id="392033"/>
    <lineage>
        <taxon>Eukaryota</taxon>
        <taxon>Metazoa</taxon>
        <taxon>Spiralia</taxon>
        <taxon>Gnathifera</taxon>
        <taxon>Rotifera</taxon>
        <taxon>Eurotatoria</taxon>
        <taxon>Bdelloidea</taxon>
        <taxon>Philodinida</taxon>
        <taxon>Philodinidae</taxon>
        <taxon>Rotaria</taxon>
    </lineage>
</organism>
<sequence length="402" mass="45554">MLTTPNPIRMDYASDSFDDQIIISQDSHTNEVMQMSFNEFFPQGQQENFSKNLPTTIFNTNHSMCNNINSSYTSIIDKNNDTFQEVNTVDVNINFSQDINNQSLDNFYNEQIIPTADLSRECSYDISMMSDQDVQTANSGFLTQNNNNFSLLSSSSSSSSIIIKTMKPNGSTLISAVANDSSQSSHRAMAADPSPDPPVNRTDNITDYDRSYTKYGDLDRPTIAKLCQFNVEIPSVSSRRQPIRLNTKSLAIISWTNVSKDVVMKYIKEEFDIKNIQYIGIGEEINELNHQNQLCIQIIFKEKINKKTRFLNKITRTCCNYKVTQNILAWNDYIKKDPNCLEFGQFPSKIRGYKQYPTLEVTEKQNTTRKKAAKAKAATKKVAKTKATTKKPPASCISIPLD</sequence>
<evidence type="ECO:0000313" key="4">
    <source>
        <dbReference type="Proteomes" id="UP000663889"/>
    </source>
</evidence>
<proteinExistence type="predicted"/>
<protein>
    <submittedName>
        <fullName evidence="2">Uncharacterized protein</fullName>
    </submittedName>
</protein>
<evidence type="ECO:0000256" key="1">
    <source>
        <dbReference type="SAM" id="MobiDB-lite"/>
    </source>
</evidence>
<feature type="region of interest" description="Disordered" evidence="1">
    <location>
        <begin position="182"/>
        <end position="206"/>
    </location>
</feature>
<feature type="region of interest" description="Disordered" evidence="1">
    <location>
        <begin position="383"/>
        <end position="402"/>
    </location>
</feature>
<comment type="caution">
    <text evidence="2">The sequence shown here is derived from an EMBL/GenBank/DDBJ whole genome shotgun (WGS) entry which is preliminary data.</text>
</comment>
<gene>
    <name evidence="3" type="ORF">RFH988_LOCUS35391</name>
    <name evidence="2" type="ORF">SEV965_LOCUS31305</name>
</gene>
<dbReference type="EMBL" id="CAJNOO010005365">
    <property type="protein sequence ID" value="CAF1415449.1"/>
    <property type="molecule type" value="Genomic_DNA"/>
</dbReference>